<evidence type="ECO:0000313" key="2">
    <source>
        <dbReference type="Proteomes" id="UP001276659"/>
    </source>
</evidence>
<evidence type="ECO:0000313" key="1">
    <source>
        <dbReference type="EMBL" id="KAK3173010.1"/>
    </source>
</evidence>
<name>A0AAD9Z7T2_9LECA</name>
<protein>
    <submittedName>
        <fullName evidence="1">Uncharacterized protein</fullName>
    </submittedName>
</protein>
<sequence length="126" mass="14548">MPKIAHYWIIGWVVQERILSRQIVQFTQGRLYFESQTDRPRSENGDVQRDKTDQLASILELFMSSSHHFHSSTPGRPLKKNIISAGDHFSPELLLRWYGLVEFYTAAKLTYQSDKLVAIGGMAYET</sequence>
<organism evidence="1 2">
    <name type="scientific">Lepraria neglecta</name>
    <dbReference type="NCBI Taxonomy" id="209136"/>
    <lineage>
        <taxon>Eukaryota</taxon>
        <taxon>Fungi</taxon>
        <taxon>Dikarya</taxon>
        <taxon>Ascomycota</taxon>
        <taxon>Pezizomycotina</taxon>
        <taxon>Lecanoromycetes</taxon>
        <taxon>OSLEUM clade</taxon>
        <taxon>Lecanoromycetidae</taxon>
        <taxon>Lecanorales</taxon>
        <taxon>Lecanorineae</taxon>
        <taxon>Stereocaulaceae</taxon>
        <taxon>Lepraria</taxon>
    </lineage>
</organism>
<accession>A0AAD9Z7T2</accession>
<dbReference type="EMBL" id="JASNWA010000007">
    <property type="protein sequence ID" value="KAK3173010.1"/>
    <property type="molecule type" value="Genomic_DNA"/>
</dbReference>
<reference evidence="1" key="1">
    <citation type="submission" date="2022-11" db="EMBL/GenBank/DDBJ databases">
        <title>Chromosomal genome sequence assembly and mating type (MAT) locus characterization of the leprose asexual lichenized fungus Lepraria neglecta (Nyl.) Erichsen.</title>
        <authorList>
            <person name="Allen J.L."/>
            <person name="Pfeffer B."/>
        </authorList>
    </citation>
    <scope>NUCLEOTIDE SEQUENCE</scope>
    <source>
        <strain evidence="1">Allen 5258</strain>
    </source>
</reference>
<dbReference type="AlphaFoldDB" id="A0AAD9Z7T2"/>
<gene>
    <name evidence="1" type="ORF">OEA41_006338</name>
</gene>
<comment type="caution">
    <text evidence="1">The sequence shown here is derived from an EMBL/GenBank/DDBJ whole genome shotgun (WGS) entry which is preliminary data.</text>
</comment>
<dbReference type="PANTHER" id="PTHR33112:SF8">
    <property type="entry name" value="HETEROKARYON INCOMPATIBILITY DOMAIN-CONTAINING PROTEIN"/>
    <property type="match status" value="1"/>
</dbReference>
<proteinExistence type="predicted"/>
<keyword evidence="2" id="KW-1185">Reference proteome</keyword>
<dbReference type="PANTHER" id="PTHR33112">
    <property type="entry name" value="DOMAIN PROTEIN, PUTATIVE-RELATED"/>
    <property type="match status" value="1"/>
</dbReference>
<dbReference type="Proteomes" id="UP001276659">
    <property type="component" value="Unassembled WGS sequence"/>
</dbReference>